<gene>
    <name evidence="1" type="ORF">H5S09_06075</name>
</gene>
<sequence>MRSVELEEFIQKITDQVLAELDLKEQSVEFNAKRESYPKWVIDKISSNFKCQLNAKQDSTAILLCLSKLTLTDVLAISNLIGIDDTSKRVLDYLYKGLPVWIISNKQNYITNNQRYAVRKNISEALNKLEKYGILFIHTEKELNNNISILKKKYSIRVPKHFITLEEVQRRSYKGEHLLNINEVPTDLAKEWINERGEKA</sequence>
<evidence type="ECO:0000313" key="2">
    <source>
        <dbReference type="Proteomes" id="UP000517106"/>
    </source>
</evidence>
<reference evidence="1 2" key="1">
    <citation type="submission" date="2020-07" db="EMBL/GenBank/DDBJ databases">
        <title>Description of Limosilactobacillus balticus sp. nov., Limosilactobacillus agrestis sp. nov., Limosilactobacillus albertensis sp. nov., Limosilactobacillus rudii sp. nov., Limosilactobacillus fastidiosus sp. nov., five novel Limosilactobacillus species isolated from the vertebrate gastrointestinal tract, and proposal of 6 subspecies of Limosilactobacillus reuteri adapted to the gastrointestinal tract of specific vertebrate hosts.</title>
        <authorList>
            <person name="Li F."/>
            <person name="Cheng C."/>
            <person name="Zheng J."/>
            <person name="Quevedo R.M."/>
            <person name="Li J."/>
            <person name="Roos S."/>
            <person name="Gaenzle M.G."/>
            <person name="Walter J."/>
        </authorList>
    </citation>
    <scope>NUCLEOTIDE SEQUENCE [LARGE SCALE GENOMIC DNA]</scope>
    <source>
        <strain evidence="1 2">STM2_1</strain>
    </source>
</reference>
<keyword evidence="2" id="KW-1185">Reference proteome</keyword>
<dbReference type="RefSeq" id="WP_182596236.1">
    <property type="nucleotide sequence ID" value="NZ_JACIVA010000046.1"/>
</dbReference>
<proteinExistence type="predicted"/>
<name>A0A7W3YMX3_9LACO</name>
<protein>
    <recommendedName>
        <fullName evidence="3">Ethanolamine utilization protein</fullName>
    </recommendedName>
</protein>
<evidence type="ECO:0008006" key="3">
    <source>
        <dbReference type="Google" id="ProtNLM"/>
    </source>
</evidence>
<dbReference type="Proteomes" id="UP000517106">
    <property type="component" value="Unassembled WGS sequence"/>
</dbReference>
<dbReference type="EMBL" id="JACIVA010000046">
    <property type="protein sequence ID" value="MBB1097503.1"/>
    <property type="molecule type" value="Genomic_DNA"/>
</dbReference>
<evidence type="ECO:0000313" key="1">
    <source>
        <dbReference type="EMBL" id="MBB1097503.1"/>
    </source>
</evidence>
<organism evidence="1 2">
    <name type="scientific">Limosilactobacillus rudii</name>
    <dbReference type="NCBI Taxonomy" id="2759755"/>
    <lineage>
        <taxon>Bacteria</taxon>
        <taxon>Bacillati</taxon>
        <taxon>Bacillota</taxon>
        <taxon>Bacilli</taxon>
        <taxon>Lactobacillales</taxon>
        <taxon>Lactobacillaceae</taxon>
        <taxon>Limosilactobacillus</taxon>
    </lineage>
</organism>
<accession>A0A7W3YMX3</accession>
<comment type="caution">
    <text evidence="1">The sequence shown here is derived from an EMBL/GenBank/DDBJ whole genome shotgun (WGS) entry which is preliminary data.</text>
</comment>
<dbReference type="AlphaFoldDB" id="A0A7W3YMX3"/>